<protein>
    <submittedName>
        <fullName evidence="1">Uncharacterized protein</fullName>
    </submittedName>
</protein>
<dbReference type="InterPro" id="IPR006311">
    <property type="entry name" value="TAT_signal"/>
</dbReference>
<organism evidence="1 2">
    <name type="scientific">Cyclobacterium qasimii M12-11B</name>
    <dbReference type="NCBI Taxonomy" id="641524"/>
    <lineage>
        <taxon>Bacteria</taxon>
        <taxon>Pseudomonadati</taxon>
        <taxon>Bacteroidota</taxon>
        <taxon>Cytophagia</taxon>
        <taxon>Cytophagales</taxon>
        <taxon>Cyclobacteriaceae</taxon>
        <taxon>Cyclobacterium</taxon>
    </lineage>
</organism>
<dbReference type="STRING" id="641524.ADICYQ_0618"/>
<sequence>MKVKENNTRRNLLKGLGLGTMAGMLGVLPKAMAETEKKNRPTSMDFPL</sequence>
<dbReference type="eggNOG" id="COG4948">
    <property type="taxonomic scope" value="Bacteria"/>
</dbReference>
<evidence type="ECO:0000313" key="1">
    <source>
        <dbReference type="EMBL" id="EPR71027.1"/>
    </source>
</evidence>
<dbReference type="NCBIfam" id="TIGR01409">
    <property type="entry name" value="TAT_signal_seq"/>
    <property type="match status" value="1"/>
</dbReference>
<gene>
    <name evidence="1" type="ORF">ADICYQ_0618</name>
</gene>
<name>S7VNR7_9BACT</name>
<accession>S7VNR7</accession>
<comment type="caution">
    <text evidence="1">The sequence shown here is derived from an EMBL/GenBank/DDBJ whole genome shotgun (WGS) entry which is preliminary data.</text>
</comment>
<dbReference type="EMBL" id="ATNM01000029">
    <property type="protein sequence ID" value="EPR71027.1"/>
    <property type="molecule type" value="Genomic_DNA"/>
</dbReference>
<dbReference type="PROSITE" id="PS51318">
    <property type="entry name" value="TAT"/>
    <property type="match status" value="1"/>
</dbReference>
<evidence type="ECO:0000313" key="2">
    <source>
        <dbReference type="Proteomes" id="UP000014974"/>
    </source>
</evidence>
<proteinExistence type="predicted"/>
<dbReference type="Proteomes" id="UP000014974">
    <property type="component" value="Unassembled WGS sequence"/>
</dbReference>
<reference evidence="1 2" key="1">
    <citation type="journal article" date="2013" name="Genome Announc.">
        <title>Draft Genome Sequence of Cyclobacterium qasimii Strain M12-11BT, Isolated from Arctic Marine Sediment.</title>
        <authorList>
            <person name="Shivaji S."/>
            <person name="Ara S."/>
            <person name="Singh A."/>
            <person name="Kumar Pinnaka A."/>
        </authorList>
    </citation>
    <scope>NUCLEOTIDE SEQUENCE [LARGE SCALE GENOMIC DNA]</scope>
    <source>
        <strain evidence="1 2">M12-11B</strain>
    </source>
</reference>
<dbReference type="InterPro" id="IPR019546">
    <property type="entry name" value="TAT_signal_bac_arc"/>
</dbReference>
<dbReference type="AlphaFoldDB" id="S7VNR7"/>